<accession>A0A4R8BV31</accession>
<proteinExistence type="predicted"/>
<feature type="domain" description="PIN like" evidence="2">
    <location>
        <begin position="23"/>
        <end position="236"/>
    </location>
</feature>
<gene>
    <name evidence="3" type="ORF">EV653_5643</name>
</gene>
<dbReference type="InterPro" id="IPR041578">
    <property type="entry name" value="PIN_8"/>
</dbReference>
<comment type="caution">
    <text evidence="3">The sequence shown here is derived from an EMBL/GenBank/DDBJ whole genome shotgun (WGS) entry which is preliminary data.</text>
</comment>
<dbReference type="AlphaFoldDB" id="A0A4R8BV31"/>
<name>A0A4R8BV31_9ACTN</name>
<keyword evidence="1" id="KW-0175">Coiled coil</keyword>
<dbReference type="EMBL" id="SODP01000003">
    <property type="protein sequence ID" value="TDW65632.1"/>
    <property type="molecule type" value="Genomic_DNA"/>
</dbReference>
<evidence type="ECO:0000259" key="2">
    <source>
        <dbReference type="Pfam" id="PF18476"/>
    </source>
</evidence>
<feature type="coiled-coil region" evidence="1">
    <location>
        <begin position="74"/>
        <end position="105"/>
    </location>
</feature>
<evidence type="ECO:0000256" key="1">
    <source>
        <dbReference type="SAM" id="Coils"/>
    </source>
</evidence>
<dbReference type="Proteomes" id="UP000295146">
    <property type="component" value="Unassembled WGS sequence"/>
</dbReference>
<dbReference type="Pfam" id="PF18476">
    <property type="entry name" value="PIN_8"/>
    <property type="match status" value="1"/>
</dbReference>
<evidence type="ECO:0000313" key="4">
    <source>
        <dbReference type="Proteomes" id="UP000295146"/>
    </source>
</evidence>
<keyword evidence="4" id="KW-1185">Reference proteome</keyword>
<evidence type="ECO:0000313" key="3">
    <source>
        <dbReference type="EMBL" id="TDW65632.1"/>
    </source>
</evidence>
<organism evidence="3 4">
    <name type="scientific">Kribbella pratensis</name>
    <dbReference type="NCBI Taxonomy" id="2512112"/>
    <lineage>
        <taxon>Bacteria</taxon>
        <taxon>Bacillati</taxon>
        <taxon>Actinomycetota</taxon>
        <taxon>Actinomycetes</taxon>
        <taxon>Propionibacteriales</taxon>
        <taxon>Kribbellaceae</taxon>
        <taxon>Kribbella</taxon>
    </lineage>
</organism>
<sequence>MGGFEQYHPPSDSQWAEAYRTGLIALDTNALLDLYKFSPTAREQYLDVLTQVKDQLFVPHQVALEFHRNRIGTVKKHLAELDKNHEEVRRLAKQLEDSINRIGKRNLQTDQLRAAQSSIQSIESLSKSVIDSYAPIPRDMGHGIDEVLARLIELLDGHVGNQPTPETLAADQEEGRRRFAEKIAPGFADTDKDHGINGDYLLWAEIKRACAANPRPVLLVTNDVTKGDWIFESGGIAVGAHVNLI</sequence>
<reference evidence="3 4" key="1">
    <citation type="submission" date="2019-03" db="EMBL/GenBank/DDBJ databases">
        <title>Genomic Encyclopedia of Type Strains, Phase III (KMG-III): the genomes of soil and plant-associated and newly described type strains.</title>
        <authorList>
            <person name="Whitman W."/>
        </authorList>
    </citation>
    <scope>NUCLEOTIDE SEQUENCE [LARGE SCALE GENOMIC DNA]</scope>
    <source>
        <strain evidence="3 4">VKM Ac-2573</strain>
    </source>
</reference>
<protein>
    <recommendedName>
        <fullName evidence="2">PIN like domain-containing protein</fullName>
    </recommendedName>
</protein>